<evidence type="ECO:0000313" key="3">
    <source>
        <dbReference type="Proteomes" id="UP001371218"/>
    </source>
</evidence>
<organism evidence="2 3">
    <name type="scientific">Ideonella lacteola</name>
    <dbReference type="NCBI Taxonomy" id="2984193"/>
    <lineage>
        <taxon>Bacteria</taxon>
        <taxon>Pseudomonadati</taxon>
        <taxon>Pseudomonadota</taxon>
        <taxon>Betaproteobacteria</taxon>
        <taxon>Burkholderiales</taxon>
        <taxon>Sphaerotilaceae</taxon>
        <taxon>Ideonella</taxon>
    </lineage>
</organism>
<feature type="compositionally biased region" description="Basic and acidic residues" evidence="1">
    <location>
        <begin position="29"/>
        <end position="41"/>
    </location>
</feature>
<reference evidence="2 3" key="1">
    <citation type="submission" date="2024-04" db="EMBL/GenBank/DDBJ databases">
        <title>Novel species of the genus Ideonella isolated from streams.</title>
        <authorList>
            <person name="Lu H."/>
        </authorList>
    </citation>
    <scope>NUCLEOTIDE SEQUENCE [LARGE SCALE GENOMIC DNA]</scope>
    <source>
        <strain evidence="2 3">DXS29W</strain>
    </source>
</reference>
<proteinExistence type="predicted"/>
<accession>A0ABU9BQA1</accession>
<sequence length="77" mass="8248">MLRNVVVNTAKVIGRAGVGYGLEKAAESAKEGIEGDKKPEGNAKPPGNSPDWSWVTRRVRLLTSCALAPASCRLEIR</sequence>
<protein>
    <submittedName>
        <fullName evidence="2">Uncharacterized protein</fullName>
    </submittedName>
</protein>
<name>A0ABU9BQA1_9BURK</name>
<feature type="region of interest" description="Disordered" evidence="1">
    <location>
        <begin position="29"/>
        <end position="52"/>
    </location>
</feature>
<evidence type="ECO:0000313" key="2">
    <source>
        <dbReference type="EMBL" id="MEK8032141.1"/>
    </source>
</evidence>
<comment type="caution">
    <text evidence="2">The sequence shown here is derived from an EMBL/GenBank/DDBJ whole genome shotgun (WGS) entry which is preliminary data.</text>
</comment>
<dbReference type="EMBL" id="JBBUTG010000009">
    <property type="protein sequence ID" value="MEK8032141.1"/>
    <property type="molecule type" value="Genomic_DNA"/>
</dbReference>
<dbReference type="RefSeq" id="WP_341426554.1">
    <property type="nucleotide sequence ID" value="NZ_JBBUTG010000009.1"/>
</dbReference>
<gene>
    <name evidence="2" type="ORF">AACH06_15040</name>
</gene>
<dbReference type="Proteomes" id="UP001371218">
    <property type="component" value="Unassembled WGS sequence"/>
</dbReference>
<keyword evidence="3" id="KW-1185">Reference proteome</keyword>
<evidence type="ECO:0000256" key="1">
    <source>
        <dbReference type="SAM" id="MobiDB-lite"/>
    </source>
</evidence>